<evidence type="ECO:0000313" key="4">
    <source>
        <dbReference type="Proteomes" id="UP001301769"/>
    </source>
</evidence>
<evidence type="ECO:0000313" key="3">
    <source>
        <dbReference type="EMBL" id="KAK4212280.1"/>
    </source>
</evidence>
<protein>
    <recommendedName>
        <fullName evidence="2">Bacteriophage T5 Orf172 DNA-binding domain-containing protein</fullName>
    </recommendedName>
</protein>
<dbReference type="PRINTS" id="PR01217">
    <property type="entry name" value="PRICHEXTENSN"/>
</dbReference>
<evidence type="ECO:0000256" key="1">
    <source>
        <dbReference type="SAM" id="MobiDB-lite"/>
    </source>
</evidence>
<proteinExistence type="predicted"/>
<sequence length="449" mass="50570">MFSTASLSGSRVFFQSISVSVADKKMTNTATSEGKHKMSPRRSPKESSGQGATSEGPMSQTADPNSSADIFALSAATSKRSSGIHKRGVKRRAVSPPLSSTSPVVPQSSPASPRSSRKTSRLLFPNAQSRPKGSEPIYSSSGKWEPKLGPSPAQTTPSPSPVSRKSQTPPEKPRTVRPTPETRTASAPTPLTSGSGVSSGTEVKRAQYIDGDIERQIRHPKKLSKKDKELGYVYVVPAEIDGKKLIKIGHTTEASVITRIKGIMTGKCYNTIQILPLEDKSPEHIQIHLFYEQVEKLAHKELANFRHDFICLCGKRHEEFFAVDEDIGHMVVERWARLCALRPFDKDFALTDKWEFHLKRFRGRNHGRLNEKQHEKEDDHLSRHQRWESFLASNRWHWWLYRTRIFIGKGWTHRWQIWSLVLASLLAIFTRSWWSSCPLFITLGAIPLV</sequence>
<feature type="compositionally biased region" description="Polar residues" evidence="1">
    <location>
        <begin position="46"/>
        <end position="68"/>
    </location>
</feature>
<feature type="domain" description="Bacteriophage T5 Orf172 DNA-binding" evidence="2">
    <location>
        <begin position="231"/>
        <end position="335"/>
    </location>
</feature>
<feature type="region of interest" description="Disordered" evidence="1">
    <location>
        <begin position="23"/>
        <end position="203"/>
    </location>
</feature>
<reference evidence="3" key="2">
    <citation type="submission" date="2023-05" db="EMBL/GenBank/DDBJ databases">
        <authorList>
            <consortium name="Lawrence Berkeley National Laboratory"/>
            <person name="Steindorff A."/>
            <person name="Hensen N."/>
            <person name="Bonometti L."/>
            <person name="Westerberg I."/>
            <person name="Brannstrom I.O."/>
            <person name="Guillou S."/>
            <person name="Cros-Aarteil S."/>
            <person name="Calhoun S."/>
            <person name="Haridas S."/>
            <person name="Kuo A."/>
            <person name="Mondo S."/>
            <person name="Pangilinan J."/>
            <person name="Riley R."/>
            <person name="Labutti K."/>
            <person name="Andreopoulos B."/>
            <person name="Lipzen A."/>
            <person name="Chen C."/>
            <person name="Yanf M."/>
            <person name="Daum C."/>
            <person name="Ng V."/>
            <person name="Clum A."/>
            <person name="Ohm R."/>
            <person name="Martin F."/>
            <person name="Silar P."/>
            <person name="Natvig D."/>
            <person name="Lalanne C."/>
            <person name="Gautier V."/>
            <person name="Ament-Velasquez S.L."/>
            <person name="Kruys A."/>
            <person name="Hutchinson M.I."/>
            <person name="Powell A.J."/>
            <person name="Barry K."/>
            <person name="Miller A.N."/>
            <person name="Grigoriev I.V."/>
            <person name="Debuchy R."/>
            <person name="Gladieux P."/>
            <person name="Thoren M.H."/>
            <person name="Johannesson H."/>
        </authorList>
    </citation>
    <scope>NUCLEOTIDE SEQUENCE</scope>
    <source>
        <strain evidence="3">PSN293</strain>
    </source>
</reference>
<accession>A0AAN6Y5I9</accession>
<name>A0AAN6Y5I9_9PEZI</name>
<keyword evidence="4" id="KW-1185">Reference proteome</keyword>
<evidence type="ECO:0000259" key="2">
    <source>
        <dbReference type="Pfam" id="PF10544"/>
    </source>
</evidence>
<reference evidence="3" key="1">
    <citation type="journal article" date="2023" name="Mol. Phylogenet. Evol.">
        <title>Genome-scale phylogeny and comparative genomics of the fungal order Sordariales.</title>
        <authorList>
            <person name="Hensen N."/>
            <person name="Bonometti L."/>
            <person name="Westerberg I."/>
            <person name="Brannstrom I.O."/>
            <person name="Guillou S."/>
            <person name="Cros-Aarteil S."/>
            <person name="Calhoun S."/>
            <person name="Haridas S."/>
            <person name="Kuo A."/>
            <person name="Mondo S."/>
            <person name="Pangilinan J."/>
            <person name="Riley R."/>
            <person name="LaButti K."/>
            <person name="Andreopoulos B."/>
            <person name="Lipzen A."/>
            <person name="Chen C."/>
            <person name="Yan M."/>
            <person name="Daum C."/>
            <person name="Ng V."/>
            <person name="Clum A."/>
            <person name="Steindorff A."/>
            <person name="Ohm R.A."/>
            <person name="Martin F."/>
            <person name="Silar P."/>
            <person name="Natvig D.O."/>
            <person name="Lalanne C."/>
            <person name="Gautier V."/>
            <person name="Ament-Velasquez S.L."/>
            <person name="Kruys A."/>
            <person name="Hutchinson M.I."/>
            <person name="Powell A.J."/>
            <person name="Barry K."/>
            <person name="Miller A.N."/>
            <person name="Grigoriev I.V."/>
            <person name="Debuchy R."/>
            <person name="Gladieux P."/>
            <person name="Hiltunen Thoren M."/>
            <person name="Johannesson H."/>
        </authorList>
    </citation>
    <scope>NUCLEOTIDE SEQUENCE</scope>
    <source>
        <strain evidence="3">PSN293</strain>
    </source>
</reference>
<organism evidence="3 4">
    <name type="scientific">Rhypophila decipiens</name>
    <dbReference type="NCBI Taxonomy" id="261697"/>
    <lineage>
        <taxon>Eukaryota</taxon>
        <taxon>Fungi</taxon>
        <taxon>Dikarya</taxon>
        <taxon>Ascomycota</taxon>
        <taxon>Pezizomycotina</taxon>
        <taxon>Sordariomycetes</taxon>
        <taxon>Sordariomycetidae</taxon>
        <taxon>Sordariales</taxon>
        <taxon>Naviculisporaceae</taxon>
        <taxon>Rhypophila</taxon>
    </lineage>
</organism>
<feature type="compositionally biased region" description="Polar residues" evidence="1">
    <location>
        <begin position="126"/>
        <end position="142"/>
    </location>
</feature>
<comment type="caution">
    <text evidence="3">The sequence shown here is derived from an EMBL/GenBank/DDBJ whole genome shotgun (WGS) entry which is preliminary data.</text>
</comment>
<dbReference type="Proteomes" id="UP001301769">
    <property type="component" value="Unassembled WGS sequence"/>
</dbReference>
<feature type="compositionally biased region" description="Low complexity" evidence="1">
    <location>
        <begin position="94"/>
        <end position="114"/>
    </location>
</feature>
<dbReference type="InterPro" id="IPR018306">
    <property type="entry name" value="Phage_T5_Orf172_DNA-bd"/>
</dbReference>
<feature type="compositionally biased region" description="Basic residues" evidence="1">
    <location>
        <begin position="82"/>
        <end position="93"/>
    </location>
</feature>
<dbReference type="Pfam" id="PF10544">
    <property type="entry name" value="T5orf172"/>
    <property type="match status" value="1"/>
</dbReference>
<dbReference type="AlphaFoldDB" id="A0AAN6Y5I9"/>
<gene>
    <name evidence="3" type="ORF">QBC37DRAFT_318563</name>
</gene>
<dbReference type="EMBL" id="MU858131">
    <property type="protein sequence ID" value="KAK4212280.1"/>
    <property type="molecule type" value="Genomic_DNA"/>
</dbReference>
<feature type="compositionally biased region" description="Low complexity" evidence="1">
    <location>
        <begin position="150"/>
        <end position="163"/>
    </location>
</feature>